<feature type="transmembrane region" description="Helical" evidence="1">
    <location>
        <begin position="20"/>
        <end position="38"/>
    </location>
</feature>
<organism evidence="2 3">
    <name type="scientific">Halosolutus amylolyticus</name>
    <dbReference type="NCBI Taxonomy" id="2932267"/>
    <lineage>
        <taxon>Archaea</taxon>
        <taxon>Methanobacteriati</taxon>
        <taxon>Methanobacteriota</taxon>
        <taxon>Stenosarchaea group</taxon>
        <taxon>Halobacteria</taxon>
        <taxon>Halobacteriales</taxon>
        <taxon>Natrialbaceae</taxon>
        <taxon>Halosolutus</taxon>
    </lineage>
</organism>
<reference evidence="2 3" key="1">
    <citation type="journal article" date="2019" name="Int. J. Syst. Evol. Microbiol.">
        <title>The Global Catalogue of Microorganisms (GCM) 10K type strain sequencing project: providing services to taxonomists for standard genome sequencing and annotation.</title>
        <authorList>
            <consortium name="The Broad Institute Genomics Platform"/>
            <consortium name="The Broad Institute Genome Sequencing Center for Infectious Disease"/>
            <person name="Wu L."/>
            <person name="Ma J."/>
        </authorList>
    </citation>
    <scope>NUCLEOTIDE SEQUENCE [LARGE SCALE GENOMIC DNA]</scope>
    <source>
        <strain evidence="2 3">WLHS5</strain>
    </source>
</reference>
<protein>
    <recommendedName>
        <fullName evidence="4">MFS transporter</fullName>
    </recommendedName>
</protein>
<feature type="transmembrane region" description="Helical" evidence="1">
    <location>
        <begin position="50"/>
        <end position="68"/>
    </location>
</feature>
<feature type="transmembrane region" description="Helical" evidence="1">
    <location>
        <begin position="263"/>
        <end position="283"/>
    </location>
</feature>
<comment type="caution">
    <text evidence="2">The sequence shown here is derived from an EMBL/GenBank/DDBJ whole genome shotgun (WGS) entry which is preliminary data.</text>
</comment>
<feature type="transmembrane region" description="Helical" evidence="1">
    <location>
        <begin position="226"/>
        <end position="243"/>
    </location>
</feature>
<dbReference type="RefSeq" id="WP_250142601.1">
    <property type="nucleotide sequence ID" value="NZ_JALIQP010000008.1"/>
</dbReference>
<evidence type="ECO:0008006" key="4">
    <source>
        <dbReference type="Google" id="ProtNLM"/>
    </source>
</evidence>
<feature type="transmembrane region" description="Helical" evidence="1">
    <location>
        <begin position="418"/>
        <end position="440"/>
    </location>
</feature>
<feature type="transmembrane region" description="Helical" evidence="1">
    <location>
        <begin position="202"/>
        <end position="220"/>
    </location>
</feature>
<accession>A0ABD5PMM6</accession>
<name>A0ABD5PMM6_9EURY</name>
<feature type="transmembrane region" description="Helical" evidence="1">
    <location>
        <begin position="359"/>
        <end position="378"/>
    </location>
</feature>
<proteinExistence type="predicted"/>
<feature type="transmembrane region" description="Helical" evidence="1">
    <location>
        <begin position="384"/>
        <end position="406"/>
    </location>
</feature>
<dbReference type="EMBL" id="JBHSFA010000004">
    <property type="protein sequence ID" value="MFC4541765.1"/>
    <property type="molecule type" value="Genomic_DNA"/>
</dbReference>
<keyword evidence="1" id="KW-1133">Transmembrane helix</keyword>
<keyword evidence="3" id="KW-1185">Reference proteome</keyword>
<feature type="transmembrane region" description="Helical" evidence="1">
    <location>
        <begin position="180"/>
        <end position="195"/>
    </location>
</feature>
<feature type="transmembrane region" description="Helical" evidence="1">
    <location>
        <begin position="152"/>
        <end position="174"/>
    </location>
</feature>
<evidence type="ECO:0000256" key="1">
    <source>
        <dbReference type="SAM" id="Phobius"/>
    </source>
</evidence>
<feature type="transmembrane region" description="Helical" evidence="1">
    <location>
        <begin position="325"/>
        <end position="347"/>
    </location>
</feature>
<keyword evidence="1" id="KW-0472">Membrane</keyword>
<dbReference type="AlphaFoldDB" id="A0ABD5PMM6"/>
<sequence>MLVAHRTPATGYELSPYATAPRAFWALLGCSLLVSLLVSLQTSVGWLRRIALGLGGIALAAFVGLPVIRGYQYYGAGDALTHLGWMRGIEAGAFHPSELYYPAVHTIATLVGVTFGIDLAQAALIVVVALSVLFFVFVAATTSRLFESPYSSIVGTFSAFLLLPITNLSTFVVIHPMTQGILFSAVITYLLFTYLEDPSPAAVRSATGAVLALTLVSTVVYHPQLAAHLLVFLVSICVVQYLARRFRPEHPIASHRRMYGQTLVLVAAFALWASKHGLVVDVIEFTFSNVVDYFAGDGDASEAVGSQSASLAELGASVVELFVKLFGASMVYLGLTGLIALPTMTPFGDRLTDETSGTIPYFVVGLAGLGVLAGVYYVGNVSQMYFRVFGLMMLFGTIAGAVAISYGLSLPSRRHAAGIVHGIAIAGIVVLLLASLLAVFPSPYIYKSSPHVTEMSMHGHESAFEHADEDVTFVGIRAGPNRYMDASNGRLQHTRGHKGAVTGEEIDEGIASQYSADRYLTVTQNDRDREVVAYQELRYSRDQLNSISGQPGVDKVQSNGEFELYYVHGRAE</sequence>
<keyword evidence="1" id="KW-0812">Transmembrane</keyword>
<evidence type="ECO:0000313" key="2">
    <source>
        <dbReference type="EMBL" id="MFC4541765.1"/>
    </source>
</evidence>
<dbReference type="Proteomes" id="UP001595898">
    <property type="component" value="Unassembled WGS sequence"/>
</dbReference>
<evidence type="ECO:0000313" key="3">
    <source>
        <dbReference type="Proteomes" id="UP001595898"/>
    </source>
</evidence>
<feature type="transmembrane region" description="Helical" evidence="1">
    <location>
        <begin position="119"/>
        <end position="140"/>
    </location>
</feature>
<gene>
    <name evidence="2" type="ORF">ACFO5R_07475</name>
</gene>